<dbReference type="SUPFAM" id="SSF56300">
    <property type="entry name" value="Metallo-dependent phosphatases"/>
    <property type="match status" value="1"/>
</dbReference>
<dbReference type="PANTHER" id="PTHR22953:SF153">
    <property type="entry name" value="PURPLE ACID PHOSPHATASE"/>
    <property type="match status" value="1"/>
</dbReference>
<evidence type="ECO:0000259" key="2">
    <source>
        <dbReference type="Pfam" id="PF00149"/>
    </source>
</evidence>
<dbReference type="InterPro" id="IPR029052">
    <property type="entry name" value="Metallo-depent_PP-like"/>
</dbReference>
<keyword evidence="1" id="KW-0732">Signal</keyword>
<dbReference type="InterPro" id="IPR039331">
    <property type="entry name" value="PAPs-like"/>
</dbReference>
<evidence type="ECO:0000313" key="4">
    <source>
        <dbReference type="Proteomes" id="UP001527925"/>
    </source>
</evidence>
<evidence type="ECO:0000256" key="1">
    <source>
        <dbReference type="ARBA" id="ARBA00022729"/>
    </source>
</evidence>
<reference evidence="3 4" key="1">
    <citation type="submission" date="2023-09" db="EMBL/GenBank/DDBJ databases">
        <title>Pangenome analysis of Batrachochytrium dendrobatidis and related Chytrids.</title>
        <authorList>
            <person name="Yacoub M.N."/>
            <person name="Stajich J.E."/>
            <person name="James T.Y."/>
        </authorList>
    </citation>
    <scope>NUCLEOTIDE SEQUENCE [LARGE SCALE GENOMIC DNA]</scope>
    <source>
        <strain evidence="3 4">JEL0888</strain>
    </source>
</reference>
<dbReference type="PANTHER" id="PTHR22953">
    <property type="entry name" value="ACID PHOSPHATASE RELATED"/>
    <property type="match status" value="1"/>
</dbReference>
<accession>A0ABR4NED8</accession>
<sequence>MAKTRSASPQRSERRGRSAAAALVRTACAALLAAAALALAPRAAAFGTACKLGGVGPSALSLLRGEDAQTLRSSSPTPMKDKDEAWEVKVAFTGDQGLGVHPRRVLRMMRDWGAQALVQLGDFDYEDDPEGFMDQFTEVMGNRFPKFAVVGNHDVAEWYTDKTGYRDRLTKQATKSRVLRNCVGDYGINMVCKFHGIVIVMSGIGTLGTDHATFIDQALSQHSDAKWKLCVWHKNQQKYQTGDKKDETGYLVYDTCRRHGAIVLTSHEHSYARTHLMSDFEGTQIASTSNTLVVQPGRSFVALAGLGGDSIRYWKDGLQNNPWWAATAAMDNGVNYGALLCVFHHKGKIDRANCKFKDIDGKTWDKFTVVSQADMPVNATTGLPQSLPAPQPARSHMTDTAVRSLGDVAAVDMTTGAVRCGTGRMHLAPALDASDLPTRRVVHALTFRIPAPSGEITHAHLQIMAAHPPPHVLARFGRKADAFKAYVDSTDLRLRIWRARSRPQCPTPDADGPAGPVLVMHNEPGMPLAHVEAAHALDSDAADLGSVEWTRGPRDEAWEVGEVFVSPNIAHLVATSVAERQPAADGTIAVTIALEGVWWPTHADSAGLHEGIDLTRAFYGVPDGLGLCVAPSLVVHTRTD</sequence>
<gene>
    <name evidence="3" type="ORF">HK105_202694</name>
</gene>
<dbReference type="Gene3D" id="3.60.21.10">
    <property type="match status" value="1"/>
</dbReference>
<keyword evidence="4" id="KW-1185">Reference proteome</keyword>
<proteinExistence type="predicted"/>
<feature type="domain" description="Calcineurin-like phosphoesterase" evidence="2">
    <location>
        <begin position="106"/>
        <end position="271"/>
    </location>
</feature>
<dbReference type="Pfam" id="PF00149">
    <property type="entry name" value="Metallophos"/>
    <property type="match status" value="1"/>
</dbReference>
<dbReference type="EMBL" id="JADGIZ020000009">
    <property type="protein sequence ID" value="KAL2917821.1"/>
    <property type="molecule type" value="Genomic_DNA"/>
</dbReference>
<evidence type="ECO:0000313" key="3">
    <source>
        <dbReference type="EMBL" id="KAL2917821.1"/>
    </source>
</evidence>
<dbReference type="InterPro" id="IPR004843">
    <property type="entry name" value="Calcineurin-like_PHP"/>
</dbReference>
<name>A0ABR4NED8_9FUNG</name>
<organism evidence="3 4">
    <name type="scientific">Polyrhizophydium stewartii</name>
    <dbReference type="NCBI Taxonomy" id="2732419"/>
    <lineage>
        <taxon>Eukaryota</taxon>
        <taxon>Fungi</taxon>
        <taxon>Fungi incertae sedis</taxon>
        <taxon>Chytridiomycota</taxon>
        <taxon>Chytridiomycota incertae sedis</taxon>
        <taxon>Chytridiomycetes</taxon>
        <taxon>Rhizophydiales</taxon>
        <taxon>Rhizophydiales incertae sedis</taxon>
        <taxon>Polyrhizophydium</taxon>
    </lineage>
</organism>
<comment type="caution">
    <text evidence="3">The sequence shown here is derived from an EMBL/GenBank/DDBJ whole genome shotgun (WGS) entry which is preliminary data.</text>
</comment>
<dbReference type="Proteomes" id="UP001527925">
    <property type="component" value="Unassembled WGS sequence"/>
</dbReference>
<protein>
    <recommendedName>
        <fullName evidence="2">Calcineurin-like phosphoesterase domain-containing protein</fullName>
    </recommendedName>
</protein>